<keyword evidence="1" id="KW-0812">Transmembrane</keyword>
<organism evidence="2 3">
    <name type="scientific">Tectimicrobiota bacterium</name>
    <dbReference type="NCBI Taxonomy" id="2528274"/>
    <lineage>
        <taxon>Bacteria</taxon>
        <taxon>Pseudomonadati</taxon>
        <taxon>Nitrospinota/Tectimicrobiota group</taxon>
        <taxon>Candidatus Tectimicrobiota</taxon>
    </lineage>
</organism>
<comment type="caution">
    <text evidence="2">The sequence shown here is derived from an EMBL/GenBank/DDBJ whole genome shotgun (WGS) entry which is preliminary data.</text>
</comment>
<dbReference type="EMBL" id="JACPUR010000030">
    <property type="protein sequence ID" value="MBI3128483.1"/>
    <property type="molecule type" value="Genomic_DNA"/>
</dbReference>
<feature type="transmembrane region" description="Helical" evidence="1">
    <location>
        <begin position="417"/>
        <end position="439"/>
    </location>
</feature>
<gene>
    <name evidence="2" type="ORF">HYZ11_12830</name>
</gene>
<proteinExistence type="predicted"/>
<keyword evidence="1" id="KW-0472">Membrane</keyword>
<feature type="transmembrane region" description="Helical" evidence="1">
    <location>
        <begin position="193"/>
        <end position="212"/>
    </location>
</feature>
<name>A0A932I0K8_UNCTE</name>
<dbReference type="AlphaFoldDB" id="A0A932I0K8"/>
<feature type="transmembrane region" description="Helical" evidence="1">
    <location>
        <begin position="224"/>
        <end position="245"/>
    </location>
</feature>
<feature type="transmembrane region" description="Helical" evidence="1">
    <location>
        <begin position="326"/>
        <end position="347"/>
    </location>
</feature>
<feature type="transmembrane region" description="Helical" evidence="1">
    <location>
        <begin position="139"/>
        <end position="159"/>
    </location>
</feature>
<feature type="transmembrane region" description="Helical" evidence="1">
    <location>
        <begin position="451"/>
        <end position="469"/>
    </location>
</feature>
<evidence type="ECO:0000313" key="2">
    <source>
        <dbReference type="EMBL" id="MBI3128483.1"/>
    </source>
</evidence>
<keyword evidence="1" id="KW-1133">Transmembrane helix</keyword>
<feature type="transmembrane region" description="Helical" evidence="1">
    <location>
        <begin position="359"/>
        <end position="380"/>
    </location>
</feature>
<feature type="transmembrane region" description="Helical" evidence="1">
    <location>
        <begin position="475"/>
        <end position="495"/>
    </location>
</feature>
<feature type="transmembrane region" description="Helical" evidence="1">
    <location>
        <begin position="38"/>
        <end position="62"/>
    </location>
</feature>
<reference evidence="2" key="1">
    <citation type="submission" date="2020-07" db="EMBL/GenBank/DDBJ databases">
        <title>Huge and variable diversity of episymbiotic CPR bacteria and DPANN archaea in groundwater ecosystems.</title>
        <authorList>
            <person name="He C.Y."/>
            <person name="Keren R."/>
            <person name="Whittaker M."/>
            <person name="Farag I.F."/>
            <person name="Doudna J."/>
            <person name="Cate J.H.D."/>
            <person name="Banfield J.F."/>
        </authorList>
    </citation>
    <scope>NUCLEOTIDE SEQUENCE</scope>
    <source>
        <strain evidence="2">NC_groundwater_763_Ag_S-0.2um_68_21</strain>
    </source>
</reference>
<dbReference type="Proteomes" id="UP000782312">
    <property type="component" value="Unassembled WGS sequence"/>
</dbReference>
<feature type="transmembrane region" description="Helical" evidence="1">
    <location>
        <begin position="74"/>
        <end position="96"/>
    </location>
</feature>
<accession>A0A932I0K8</accession>
<evidence type="ECO:0000256" key="1">
    <source>
        <dbReference type="SAM" id="Phobius"/>
    </source>
</evidence>
<protein>
    <submittedName>
        <fullName evidence="2">Uncharacterized protein</fullName>
    </submittedName>
</protein>
<evidence type="ECO:0000313" key="3">
    <source>
        <dbReference type="Proteomes" id="UP000782312"/>
    </source>
</evidence>
<feature type="transmembrane region" description="Helical" evidence="1">
    <location>
        <begin position="251"/>
        <end position="267"/>
    </location>
</feature>
<sequence>MGGWKRPGGWAAAAALPLVFLLLDPGTRLDAPGWRVILHLLHLGMAGLAALVLCMAGKGVLLRAGLLPADPWERLLLAGGAGFALIAPLLLLLGAAGGLRAWLAWPLAALLAASGRGWHPREEGRKFPFPPPSTPARPAAWGLAILLALLFLGSLLEALQPVPQSPDPLAQTLAYPRLFAREGGMIFTPESPLYFALTGYWELFLSALAIFLPSDVSLAAVGQLLHLLLGLGGAALGVFCLVRRIAAGGPGERLALGLFGAALFAGMRADVHHVRLFSLLAVEAKSDLIVAALQMAGTLALLRALGEEKGRRRAFFLAGTLLGAAAGVKITAGLAVIGLGAAFLAWPPEPLARRERWRALGWAGAGLALLLIPLVAKNAIALGNPLYPLLSSRLGCCDNPLYYQLVSGLGAEQAGSWAGWALLRLAFPSLPFLLLLAGLLRPELPPRPARFLLLTCAFAALAAGLAFARNFPVRYALFIPAFTAAAAACAAGGLLAWMRTRRGTGELLASPIALGAGWMLLVALALAPTHLDNRLKRGFRAGWQEGRLRERMLAASPASRFQAGWAERLPAGAKLLTFYRPERLVAFTAGFRPAVAVEDPELAALVAREKDPARLERALAARGVTHVYFESRTLVPPGFPLDPAGLAGRLRGRPPLWREAGFEMHALEAVSSGVEKKPPGARE</sequence>
<feature type="transmembrane region" description="Helical" evidence="1">
    <location>
        <begin position="507"/>
        <end position="527"/>
    </location>
</feature>